<protein>
    <recommendedName>
        <fullName evidence="3">ACT domain-containing protein</fullName>
    </recommendedName>
</protein>
<dbReference type="EMBL" id="ADLT01000015">
    <property type="protein sequence ID" value="EHO63601.1"/>
    <property type="molecule type" value="Genomic_DNA"/>
</dbReference>
<dbReference type="AlphaFoldDB" id="H1CZ30"/>
<name>H1CZ30_9FIRM</name>
<reference evidence="1 2" key="1">
    <citation type="submission" date="2011-11" db="EMBL/GenBank/DDBJ databases">
        <title>The Genome Sequence of Dialister succinatiphilus YIT 11850.</title>
        <authorList>
            <consortium name="The Broad Institute Genome Sequencing Platform"/>
            <person name="Earl A."/>
            <person name="Ward D."/>
            <person name="Feldgarden M."/>
            <person name="Gevers D."/>
            <person name="Morotomi M."/>
            <person name="Young S.K."/>
            <person name="Zeng Q."/>
            <person name="Gargeya S."/>
            <person name="Fitzgerald M."/>
            <person name="Haas B."/>
            <person name="Abouelleil A."/>
            <person name="Alvarado L."/>
            <person name="Arachchi H.M."/>
            <person name="Berlin A."/>
            <person name="Brown A."/>
            <person name="Chapman S.B."/>
            <person name="Dunbar C."/>
            <person name="Gearin G."/>
            <person name="Goldberg J."/>
            <person name="Griggs A."/>
            <person name="Gujja S."/>
            <person name="Heiman D."/>
            <person name="Howarth C."/>
            <person name="Lui A."/>
            <person name="MacDonald P.J.P."/>
            <person name="Montmayeur A."/>
            <person name="Murphy C."/>
            <person name="Neiman D."/>
            <person name="Pearson M."/>
            <person name="Priest M."/>
            <person name="Roberts A."/>
            <person name="Saif S."/>
            <person name="Shea T."/>
            <person name="Sisk P."/>
            <person name="Stolte C."/>
            <person name="Sykes S."/>
            <person name="Wortman J."/>
            <person name="Nusbaum C."/>
            <person name="Birren B."/>
        </authorList>
    </citation>
    <scope>NUCLEOTIDE SEQUENCE [LARGE SCALE GENOMIC DNA]</scope>
    <source>
        <strain evidence="1 2">YIT 11850</strain>
    </source>
</reference>
<dbReference type="OrthoDB" id="9788773at2"/>
<dbReference type="eggNOG" id="COG4492">
    <property type="taxonomic scope" value="Bacteria"/>
</dbReference>
<evidence type="ECO:0008006" key="3">
    <source>
        <dbReference type="Google" id="ProtNLM"/>
    </source>
</evidence>
<keyword evidence="2" id="KW-1185">Reference proteome</keyword>
<sequence length="150" mass="17183">MKKEQQFYLVDFSILPEAIKKTIRVKELLKDGSCASINEAVHKVNMSRSAYYKYKDHVASADDDKGDRVVVLLIIMQDDMAVFGRILRRIAREKQEILSVNRTKISEKLYSSVITLKTKESADDIESLYESLKEMKGIQSLTMKLGGEFK</sequence>
<evidence type="ECO:0000313" key="1">
    <source>
        <dbReference type="EMBL" id="EHO63601.1"/>
    </source>
</evidence>
<gene>
    <name evidence="1" type="ORF">HMPREF9453_00618</name>
</gene>
<evidence type="ECO:0000313" key="2">
    <source>
        <dbReference type="Proteomes" id="UP000003277"/>
    </source>
</evidence>
<dbReference type="STRING" id="742743.HMPREF9453_00618"/>
<dbReference type="PATRIC" id="fig|742743.3.peg.628"/>
<dbReference type="HOGENOM" id="CLU_128147_0_0_9"/>
<dbReference type="RefSeq" id="WP_008859122.1">
    <property type="nucleotide sequence ID" value="NZ_JH591187.1"/>
</dbReference>
<accession>H1CZ30</accession>
<comment type="caution">
    <text evidence="1">The sequence shown here is derived from an EMBL/GenBank/DDBJ whole genome shotgun (WGS) entry which is preliminary data.</text>
</comment>
<proteinExistence type="predicted"/>
<organism evidence="1 2">
    <name type="scientific">Dialister succinatiphilus YIT 11850</name>
    <dbReference type="NCBI Taxonomy" id="742743"/>
    <lineage>
        <taxon>Bacteria</taxon>
        <taxon>Bacillati</taxon>
        <taxon>Bacillota</taxon>
        <taxon>Negativicutes</taxon>
        <taxon>Veillonellales</taxon>
        <taxon>Veillonellaceae</taxon>
        <taxon>Dialister</taxon>
    </lineage>
</organism>
<dbReference type="Proteomes" id="UP000003277">
    <property type="component" value="Unassembled WGS sequence"/>
</dbReference>